<proteinExistence type="predicted"/>
<name>A0A2T3KLC3_9GAMM</name>
<protein>
    <recommendedName>
        <fullName evidence="3">NADAR domain-containing protein</fullName>
    </recommendedName>
</protein>
<evidence type="ECO:0000256" key="1">
    <source>
        <dbReference type="ARBA" id="ARBA00000022"/>
    </source>
</evidence>
<dbReference type="RefSeq" id="WP_107289148.1">
    <property type="nucleotide sequence ID" value="NZ_PYNF01000003.1"/>
</dbReference>
<dbReference type="NCBIfam" id="TIGR02464">
    <property type="entry name" value="ribofla_fusion"/>
    <property type="match status" value="1"/>
</dbReference>
<accession>A0A2T3KLC3</accession>
<evidence type="ECO:0000256" key="2">
    <source>
        <dbReference type="ARBA" id="ARBA00000751"/>
    </source>
</evidence>
<dbReference type="InterPro" id="IPR012816">
    <property type="entry name" value="NADAR"/>
</dbReference>
<reference evidence="4 5" key="1">
    <citation type="submission" date="2018-01" db="EMBL/GenBank/DDBJ databases">
        <title>Whole genome sequencing of Histamine producing bacteria.</title>
        <authorList>
            <person name="Butler K."/>
        </authorList>
    </citation>
    <scope>NUCLEOTIDE SEQUENCE [LARGE SCALE GENOMIC DNA]</scope>
    <source>
        <strain evidence="4 5">FS-7.2</strain>
    </source>
</reference>
<dbReference type="Proteomes" id="UP000241426">
    <property type="component" value="Unassembled WGS sequence"/>
</dbReference>
<dbReference type="AlphaFoldDB" id="A0A2T3KLC3"/>
<gene>
    <name evidence="4" type="ORF">C9J27_05130</name>
</gene>
<comment type="caution">
    <text evidence="4">The sequence shown here is derived from an EMBL/GenBank/DDBJ whole genome shotgun (WGS) entry which is preliminary data.</text>
</comment>
<feature type="domain" description="NADAR" evidence="3">
    <location>
        <begin position="15"/>
        <end position="184"/>
    </location>
</feature>
<dbReference type="CDD" id="cd15457">
    <property type="entry name" value="NADAR"/>
    <property type="match status" value="1"/>
</dbReference>
<dbReference type="InterPro" id="IPR037238">
    <property type="entry name" value="YbiA-like_sf"/>
</dbReference>
<comment type="catalytic activity">
    <reaction evidence="2">
        <text>2,5-diamino-6-hydroxy-4-(5-phosphoribosylamino)-pyrimidine + H2O = 2,5,6-triamino-4-hydroxypyrimidine + D-ribose 5-phosphate</text>
        <dbReference type="Rhea" id="RHEA:23436"/>
        <dbReference type="ChEBI" id="CHEBI:15377"/>
        <dbReference type="ChEBI" id="CHEBI:58614"/>
        <dbReference type="ChEBI" id="CHEBI:78346"/>
        <dbReference type="ChEBI" id="CHEBI:137796"/>
    </reaction>
</comment>
<comment type="catalytic activity">
    <reaction evidence="1">
        <text>5-amino-6-(5-phospho-D-ribosylamino)uracil + H2O = 5,6-diaminouracil + D-ribose 5-phosphate</text>
        <dbReference type="Rhea" id="RHEA:55020"/>
        <dbReference type="ChEBI" id="CHEBI:15377"/>
        <dbReference type="ChEBI" id="CHEBI:46252"/>
        <dbReference type="ChEBI" id="CHEBI:58453"/>
        <dbReference type="ChEBI" id="CHEBI:78346"/>
    </reaction>
</comment>
<dbReference type="Gene3D" id="1.10.357.40">
    <property type="entry name" value="YbiA-like"/>
    <property type="match status" value="1"/>
</dbReference>
<dbReference type="SUPFAM" id="SSF143990">
    <property type="entry name" value="YbiA-like"/>
    <property type="match status" value="1"/>
</dbReference>
<dbReference type="EMBL" id="PYNF01000003">
    <property type="protein sequence ID" value="PSV00518.1"/>
    <property type="molecule type" value="Genomic_DNA"/>
</dbReference>
<dbReference type="Pfam" id="PF08719">
    <property type="entry name" value="NADAR"/>
    <property type="match status" value="1"/>
</dbReference>
<organism evidence="4 5">
    <name type="scientific">Photobacterium kishitanii</name>
    <dbReference type="NCBI Taxonomy" id="318456"/>
    <lineage>
        <taxon>Bacteria</taxon>
        <taxon>Pseudomonadati</taxon>
        <taxon>Pseudomonadota</taxon>
        <taxon>Gammaproteobacteria</taxon>
        <taxon>Vibrionales</taxon>
        <taxon>Vibrionaceae</taxon>
        <taxon>Photobacterium</taxon>
    </lineage>
</organism>
<evidence type="ECO:0000313" key="5">
    <source>
        <dbReference type="Proteomes" id="UP000241426"/>
    </source>
</evidence>
<evidence type="ECO:0000259" key="3">
    <source>
        <dbReference type="Pfam" id="PF08719"/>
    </source>
</evidence>
<sequence>MRVTEQYVFFHGWQDIYSQWYPYAPFDYHGIVFKTAEHWMMVHKVIFHVHRGKSVREIKEIIKEEENFFDETSRHSKNSIYEMLIAPTPKEVKALGKNVTPFFKEPWEEHVPSVLYKGNHLKFTQNQAIFEQFKEMRGKIFVEASLTDRIYGVGLSQDDPRIEDPYNWRGRGLLGIEITKLNRDLFG</sequence>
<evidence type="ECO:0000313" key="4">
    <source>
        <dbReference type="EMBL" id="PSV00518.1"/>
    </source>
</evidence>